<dbReference type="RefSeq" id="WP_134561598.1">
    <property type="nucleotide sequence ID" value="NZ_SOFS01000019.1"/>
</dbReference>
<dbReference type="InterPro" id="IPR034660">
    <property type="entry name" value="DinB/YfiT-like"/>
</dbReference>
<gene>
    <name evidence="1" type="ORF">E3O46_09255</name>
</gene>
<dbReference type="Pfam" id="PF04978">
    <property type="entry name" value="MST"/>
    <property type="match status" value="1"/>
</dbReference>
<evidence type="ECO:0000313" key="1">
    <source>
        <dbReference type="EMBL" id="TFC20400.1"/>
    </source>
</evidence>
<sequence>MTDATETAAKTDLTRYLVSGREALIWKLDGLSEYDVRRPLVPTGTNLLGLVKHMAGVEAGYLGLVFGRPFPEPLPWTADDVEFNADMWAKPDESRESLITLYRRVGAHSSATIEALTLDTNGRVPWWTGDRSAASLHEILVHLIAETHRHAGHADLVRELIDGEVGLRQGNDNMPPADRAWWEDYRERVEAAAQESAER</sequence>
<name>A0ABY2IPT6_9MICO</name>
<dbReference type="Gene3D" id="1.20.120.450">
    <property type="entry name" value="dinb family like domain"/>
    <property type="match status" value="1"/>
</dbReference>
<dbReference type="Proteomes" id="UP000297604">
    <property type="component" value="Unassembled WGS sequence"/>
</dbReference>
<dbReference type="InterPro" id="IPR007061">
    <property type="entry name" value="MST-like"/>
</dbReference>
<reference evidence="1 2" key="1">
    <citation type="submission" date="2019-03" db="EMBL/GenBank/DDBJ databases">
        <title>Genomics of glacier-inhabiting Cryobacterium strains.</title>
        <authorList>
            <person name="Liu Q."/>
            <person name="Xin Y.-H."/>
        </authorList>
    </citation>
    <scope>NUCLEOTIDE SEQUENCE [LARGE SCALE GENOMIC DNA]</scope>
    <source>
        <strain evidence="1 2">MDB1-5</strain>
    </source>
</reference>
<evidence type="ECO:0000313" key="2">
    <source>
        <dbReference type="Proteomes" id="UP000297604"/>
    </source>
</evidence>
<dbReference type="SUPFAM" id="SSF109854">
    <property type="entry name" value="DinB/YfiT-like putative metalloenzymes"/>
    <property type="match status" value="1"/>
</dbReference>
<organism evidence="1 2">
    <name type="scientific">Cryobacterium glucosi</name>
    <dbReference type="NCBI Taxonomy" id="1259175"/>
    <lineage>
        <taxon>Bacteria</taxon>
        <taxon>Bacillati</taxon>
        <taxon>Actinomycetota</taxon>
        <taxon>Actinomycetes</taxon>
        <taxon>Micrococcales</taxon>
        <taxon>Microbacteriaceae</taxon>
        <taxon>Cryobacterium</taxon>
    </lineage>
</organism>
<accession>A0ABY2IPT6</accession>
<dbReference type="EMBL" id="SOFS01000019">
    <property type="protein sequence ID" value="TFC20400.1"/>
    <property type="molecule type" value="Genomic_DNA"/>
</dbReference>
<protein>
    <submittedName>
        <fullName evidence="1">DinB family protein</fullName>
    </submittedName>
</protein>
<proteinExistence type="predicted"/>
<keyword evidence="2" id="KW-1185">Reference proteome</keyword>
<comment type="caution">
    <text evidence="1">The sequence shown here is derived from an EMBL/GenBank/DDBJ whole genome shotgun (WGS) entry which is preliminary data.</text>
</comment>